<dbReference type="NCBIfam" id="TIGR01557">
    <property type="entry name" value="myb_SHAQKYF"/>
    <property type="match status" value="1"/>
</dbReference>
<dbReference type="PANTHER" id="PTHR44042">
    <property type="entry name" value="DUPLICATED HOMEODOMAIN-LIKE SUPERFAMILY PROTEIN-RELATED"/>
    <property type="match status" value="1"/>
</dbReference>
<dbReference type="Gene3D" id="1.10.10.60">
    <property type="entry name" value="Homeodomain-like"/>
    <property type="match status" value="2"/>
</dbReference>
<reference evidence="10 11" key="1">
    <citation type="journal article" date="2023" name="Hortic Res">
        <title>Pangenome of water caltrop reveals structural variations and asymmetric subgenome divergence after allopolyploidization.</title>
        <authorList>
            <person name="Zhang X."/>
            <person name="Chen Y."/>
            <person name="Wang L."/>
            <person name="Yuan Y."/>
            <person name="Fang M."/>
            <person name="Shi L."/>
            <person name="Lu R."/>
            <person name="Comes H.P."/>
            <person name="Ma Y."/>
            <person name="Chen Y."/>
            <person name="Huang G."/>
            <person name="Zhou Y."/>
            <person name="Zheng Z."/>
            <person name="Qiu Y."/>
        </authorList>
    </citation>
    <scope>NUCLEOTIDE SEQUENCE [LARGE SCALE GENOMIC DNA]</scope>
    <source>
        <strain evidence="10">F231</strain>
    </source>
</reference>
<evidence type="ECO:0000313" key="11">
    <source>
        <dbReference type="Proteomes" id="UP001346149"/>
    </source>
</evidence>
<comment type="caution">
    <text evidence="10">The sequence shown here is derived from an EMBL/GenBank/DDBJ whole genome shotgun (WGS) entry which is preliminary data.</text>
</comment>
<evidence type="ECO:0000259" key="9">
    <source>
        <dbReference type="PROSITE" id="PS51294"/>
    </source>
</evidence>
<organism evidence="10 11">
    <name type="scientific">Trapa natans</name>
    <name type="common">Water chestnut</name>
    <dbReference type="NCBI Taxonomy" id="22666"/>
    <lineage>
        <taxon>Eukaryota</taxon>
        <taxon>Viridiplantae</taxon>
        <taxon>Streptophyta</taxon>
        <taxon>Embryophyta</taxon>
        <taxon>Tracheophyta</taxon>
        <taxon>Spermatophyta</taxon>
        <taxon>Magnoliopsida</taxon>
        <taxon>eudicotyledons</taxon>
        <taxon>Gunneridae</taxon>
        <taxon>Pentapetalae</taxon>
        <taxon>rosids</taxon>
        <taxon>malvids</taxon>
        <taxon>Myrtales</taxon>
        <taxon>Lythraceae</taxon>
        <taxon>Trapa</taxon>
    </lineage>
</organism>
<dbReference type="GO" id="GO:0005634">
    <property type="term" value="C:nucleus"/>
    <property type="evidence" value="ECO:0007669"/>
    <property type="project" value="UniProtKB-SubCell"/>
</dbReference>
<keyword evidence="11" id="KW-1185">Reference proteome</keyword>
<dbReference type="CDD" id="cd00167">
    <property type="entry name" value="SANT"/>
    <property type="match status" value="2"/>
</dbReference>
<evidence type="ECO:0000256" key="3">
    <source>
        <dbReference type="ARBA" id="ARBA00023125"/>
    </source>
</evidence>
<dbReference type="SUPFAM" id="SSF46689">
    <property type="entry name" value="Homeodomain-like"/>
    <property type="match status" value="2"/>
</dbReference>
<protein>
    <submittedName>
        <fullName evidence="10">Uncharacterized protein</fullName>
    </submittedName>
</protein>
<feature type="domain" description="Myb-like" evidence="7">
    <location>
        <begin position="119"/>
        <end position="171"/>
    </location>
</feature>
<dbReference type="GO" id="GO:0003677">
    <property type="term" value="F:DNA binding"/>
    <property type="evidence" value="ECO:0007669"/>
    <property type="project" value="UniProtKB-KW"/>
</dbReference>
<feature type="domain" description="SANT" evidence="8">
    <location>
        <begin position="127"/>
        <end position="175"/>
    </location>
</feature>
<evidence type="ECO:0000313" key="10">
    <source>
        <dbReference type="EMBL" id="KAK4790562.1"/>
    </source>
</evidence>
<keyword evidence="3" id="KW-0238">DNA-binding</keyword>
<dbReference type="AlphaFoldDB" id="A0AAN7R5G2"/>
<feature type="region of interest" description="Disordered" evidence="6">
    <location>
        <begin position="182"/>
        <end position="225"/>
    </location>
</feature>
<dbReference type="InterPro" id="IPR017930">
    <property type="entry name" value="Myb_dom"/>
</dbReference>
<proteinExistence type="predicted"/>
<dbReference type="FunFam" id="1.10.10.60:FF:000009">
    <property type="entry name" value="transcription factor MYB1R1"/>
    <property type="match status" value="1"/>
</dbReference>
<dbReference type="FunFam" id="1.10.10.60:FF:000154">
    <property type="entry name" value="Transcription factor SRM1"/>
    <property type="match status" value="1"/>
</dbReference>
<dbReference type="SMART" id="SM00717">
    <property type="entry name" value="SANT"/>
    <property type="match status" value="2"/>
</dbReference>
<dbReference type="PROSITE" id="PS51294">
    <property type="entry name" value="HTH_MYB"/>
    <property type="match status" value="1"/>
</dbReference>
<sequence length="264" mass="30148">MELETMHPSPYFSSNLSTWRFTPNTVWTREENKKFERALAEFDKETPERWFNNVAEILGKSVRDVMNKYKELEDDLVKIEAGRIPIPWCFGPAFTLEDERDCDGFRKKGSGAAGRVCDQERKKGVPWTEDEHRRFLQGLLRYGKGDWRNISKNLVISKTPTQVASHAQKYFIRKQLCSNSKDTRRRPSIHDITTDNLNPELTSNEHMDDSSSLTNPFPEPKLDSSLASGPMLQVKDLGLAAFGVKFPGGPMLGVQSTTRYRICG</sequence>
<evidence type="ECO:0000256" key="6">
    <source>
        <dbReference type="SAM" id="MobiDB-lite"/>
    </source>
</evidence>
<dbReference type="PANTHER" id="PTHR44042:SF6">
    <property type="entry name" value="DUPLICATED HOMEODOMAIN-LIKE SUPERFAMILY PROTEIN"/>
    <property type="match status" value="1"/>
</dbReference>
<dbReference type="InterPro" id="IPR009057">
    <property type="entry name" value="Homeodomain-like_sf"/>
</dbReference>
<keyword evidence="5" id="KW-0539">Nucleus</keyword>
<comment type="subcellular location">
    <subcellularLocation>
        <location evidence="1">Nucleus</location>
    </subcellularLocation>
</comment>
<evidence type="ECO:0000256" key="2">
    <source>
        <dbReference type="ARBA" id="ARBA00023015"/>
    </source>
</evidence>
<feature type="domain" description="HTH myb-type" evidence="9">
    <location>
        <begin position="119"/>
        <end position="175"/>
    </location>
</feature>
<evidence type="ECO:0000256" key="5">
    <source>
        <dbReference type="ARBA" id="ARBA00023242"/>
    </source>
</evidence>
<dbReference type="EMBL" id="JAXQNO010000010">
    <property type="protein sequence ID" value="KAK4790562.1"/>
    <property type="molecule type" value="Genomic_DNA"/>
</dbReference>
<evidence type="ECO:0000256" key="1">
    <source>
        <dbReference type="ARBA" id="ARBA00004123"/>
    </source>
</evidence>
<dbReference type="GO" id="GO:0010468">
    <property type="term" value="P:regulation of gene expression"/>
    <property type="evidence" value="ECO:0007669"/>
    <property type="project" value="UniProtKB-ARBA"/>
</dbReference>
<dbReference type="InterPro" id="IPR001005">
    <property type="entry name" value="SANT/Myb"/>
</dbReference>
<dbReference type="Pfam" id="PF00249">
    <property type="entry name" value="Myb_DNA-binding"/>
    <property type="match status" value="1"/>
</dbReference>
<dbReference type="PROSITE" id="PS50090">
    <property type="entry name" value="MYB_LIKE"/>
    <property type="match status" value="1"/>
</dbReference>
<dbReference type="Proteomes" id="UP001346149">
    <property type="component" value="Unassembled WGS sequence"/>
</dbReference>
<dbReference type="InterPro" id="IPR017884">
    <property type="entry name" value="SANT_dom"/>
</dbReference>
<name>A0AAN7R5G2_TRANT</name>
<evidence type="ECO:0000259" key="7">
    <source>
        <dbReference type="PROSITE" id="PS50090"/>
    </source>
</evidence>
<keyword evidence="4" id="KW-0804">Transcription</keyword>
<evidence type="ECO:0000259" key="8">
    <source>
        <dbReference type="PROSITE" id="PS51293"/>
    </source>
</evidence>
<accession>A0AAN7R5G2</accession>
<evidence type="ECO:0000256" key="4">
    <source>
        <dbReference type="ARBA" id="ARBA00023163"/>
    </source>
</evidence>
<keyword evidence="2" id="KW-0805">Transcription regulation</keyword>
<gene>
    <name evidence="10" type="ORF">SAY86_017866</name>
</gene>
<dbReference type="InterPro" id="IPR006447">
    <property type="entry name" value="Myb_dom_plants"/>
</dbReference>
<dbReference type="PROSITE" id="PS51293">
    <property type="entry name" value="SANT"/>
    <property type="match status" value="1"/>
</dbReference>